<reference evidence="1" key="2">
    <citation type="journal article" date="2021" name="PeerJ">
        <title>Extensive microbial diversity within the chicken gut microbiome revealed by metagenomics and culture.</title>
        <authorList>
            <person name="Gilroy R."/>
            <person name="Ravi A."/>
            <person name="Getino M."/>
            <person name="Pursley I."/>
            <person name="Horton D.L."/>
            <person name="Alikhan N.F."/>
            <person name="Baker D."/>
            <person name="Gharbi K."/>
            <person name="Hall N."/>
            <person name="Watson M."/>
            <person name="Adriaenssens E.M."/>
            <person name="Foster-Nyarko E."/>
            <person name="Jarju S."/>
            <person name="Secka A."/>
            <person name="Antonio M."/>
            <person name="Oren A."/>
            <person name="Chaudhuri R.R."/>
            <person name="La Ragione R."/>
            <person name="Hildebrand F."/>
            <person name="Pallen M.J."/>
        </authorList>
    </citation>
    <scope>NUCLEOTIDE SEQUENCE</scope>
    <source>
        <strain evidence="1">ChiHcec3-6078</strain>
    </source>
</reference>
<protein>
    <submittedName>
        <fullName evidence="1">DUF861 domain-containing protein</fullName>
    </submittedName>
</protein>
<reference evidence="1" key="1">
    <citation type="submission" date="2020-10" db="EMBL/GenBank/DDBJ databases">
        <authorList>
            <person name="Gilroy R."/>
        </authorList>
    </citation>
    <scope>NUCLEOTIDE SEQUENCE</scope>
    <source>
        <strain evidence="1">ChiHcec3-6078</strain>
    </source>
</reference>
<accession>A0A9D1I0G4</accession>
<dbReference type="AlphaFoldDB" id="A0A9D1I0G4"/>
<proteinExistence type="predicted"/>
<evidence type="ECO:0000313" key="2">
    <source>
        <dbReference type="Proteomes" id="UP000824090"/>
    </source>
</evidence>
<sequence>MEISNDILKKVIREVLEEYGKQETVEEIPKTVSPGGVFSIDAPRVKCPPFDVGVKADVKLRDLVTLEESPNLGCGILEISNSTYPWELTGYEEFYYVVSGQLDVITETKTISGTEGQIIFIPKGASIKFSSPSKCRAVYFTFPADWANS</sequence>
<dbReference type="EMBL" id="DVMP01000104">
    <property type="protein sequence ID" value="HIU25978.1"/>
    <property type="molecule type" value="Genomic_DNA"/>
</dbReference>
<evidence type="ECO:0000313" key="1">
    <source>
        <dbReference type="EMBL" id="HIU25978.1"/>
    </source>
</evidence>
<dbReference type="Proteomes" id="UP000824090">
    <property type="component" value="Unassembled WGS sequence"/>
</dbReference>
<organism evidence="1 2">
    <name type="scientific">Candidatus Allocopromorpha excrementigallinarum</name>
    <dbReference type="NCBI Taxonomy" id="2840742"/>
    <lineage>
        <taxon>Bacteria</taxon>
        <taxon>Bacillati</taxon>
        <taxon>Bacillota</taxon>
        <taxon>Clostridia</taxon>
        <taxon>Eubacteriales</taxon>
        <taxon>Eubacteriaceae</taxon>
        <taxon>Eubacteriaceae incertae sedis</taxon>
        <taxon>Candidatus Allocopromorpha</taxon>
    </lineage>
</organism>
<gene>
    <name evidence="1" type="ORF">IAC50_05735</name>
</gene>
<comment type="caution">
    <text evidence="1">The sequence shown here is derived from an EMBL/GenBank/DDBJ whole genome shotgun (WGS) entry which is preliminary data.</text>
</comment>
<dbReference type="InterPro" id="IPR014710">
    <property type="entry name" value="RmlC-like_jellyroll"/>
</dbReference>
<dbReference type="SUPFAM" id="SSF51182">
    <property type="entry name" value="RmlC-like cupins"/>
    <property type="match status" value="1"/>
</dbReference>
<dbReference type="Gene3D" id="2.60.120.10">
    <property type="entry name" value="Jelly Rolls"/>
    <property type="match status" value="1"/>
</dbReference>
<dbReference type="Pfam" id="PF06249">
    <property type="entry name" value="EutQ"/>
    <property type="match status" value="1"/>
</dbReference>
<dbReference type="InterPro" id="IPR011051">
    <property type="entry name" value="RmlC_Cupin_sf"/>
</dbReference>
<dbReference type="CDD" id="cd02228">
    <property type="entry name" value="cupin_EutQ"/>
    <property type="match status" value="1"/>
</dbReference>
<dbReference type="PANTHER" id="PTHR36169">
    <property type="entry name" value="ETHANOLAMINE UTILIZATION PROTEIN EUTQ"/>
    <property type="match status" value="1"/>
</dbReference>
<dbReference type="InterPro" id="IPR010424">
    <property type="entry name" value="EutQ"/>
</dbReference>
<name>A0A9D1I0G4_9FIRM</name>
<dbReference type="PANTHER" id="PTHR36169:SF1">
    <property type="entry name" value="ACETATE KINASE EUTQ"/>
    <property type="match status" value="1"/>
</dbReference>